<keyword evidence="1" id="KW-0472">Membrane</keyword>
<feature type="transmembrane region" description="Helical" evidence="1">
    <location>
        <begin position="28"/>
        <end position="54"/>
    </location>
</feature>
<proteinExistence type="predicted"/>
<evidence type="ECO:0000313" key="3">
    <source>
        <dbReference type="Proteomes" id="UP000231333"/>
    </source>
</evidence>
<evidence type="ECO:0000313" key="2">
    <source>
        <dbReference type="EMBL" id="PIR38241.1"/>
    </source>
</evidence>
<keyword evidence="1" id="KW-0812">Transmembrane</keyword>
<accession>A0A2H0QVC4</accession>
<gene>
    <name evidence="2" type="ORF">COV34_01340</name>
</gene>
<protein>
    <recommendedName>
        <fullName evidence="4">DUF5671 domain-containing protein</fullName>
    </recommendedName>
</protein>
<dbReference type="AlphaFoldDB" id="A0A2H0QVC4"/>
<dbReference type="EMBL" id="PCXL01000011">
    <property type="protein sequence ID" value="PIR38241.1"/>
    <property type="molecule type" value="Genomic_DNA"/>
</dbReference>
<evidence type="ECO:0000256" key="1">
    <source>
        <dbReference type="SAM" id="Phobius"/>
    </source>
</evidence>
<keyword evidence="1" id="KW-1133">Transmembrane helix</keyword>
<sequence length="112" mass="12397">MKKIVLLSTLFAPHLLFAQLITSDFKSFVTSLVNAFLPTLLGIIALILFLYFVWRVAQFILHADSKETRSSASRVFLWGILALFVAASLVAIISFLLGEFGFGVPVIPKLPQ</sequence>
<organism evidence="2 3">
    <name type="scientific">Candidatus Zambryskibacteria bacterium CG10_big_fil_rev_8_21_14_0_10_42_12</name>
    <dbReference type="NCBI Taxonomy" id="1975115"/>
    <lineage>
        <taxon>Bacteria</taxon>
        <taxon>Candidatus Zambryskiibacteriota</taxon>
    </lineage>
</organism>
<comment type="caution">
    <text evidence="2">The sequence shown here is derived from an EMBL/GenBank/DDBJ whole genome shotgun (WGS) entry which is preliminary data.</text>
</comment>
<feature type="transmembrane region" description="Helical" evidence="1">
    <location>
        <begin position="75"/>
        <end position="97"/>
    </location>
</feature>
<reference evidence="2 3" key="1">
    <citation type="submission" date="2017-09" db="EMBL/GenBank/DDBJ databases">
        <title>Depth-based differentiation of microbial function through sediment-hosted aquifers and enrichment of novel symbionts in the deep terrestrial subsurface.</title>
        <authorList>
            <person name="Probst A.J."/>
            <person name="Ladd B."/>
            <person name="Jarett J.K."/>
            <person name="Geller-Mcgrath D.E."/>
            <person name="Sieber C.M."/>
            <person name="Emerson J.B."/>
            <person name="Anantharaman K."/>
            <person name="Thomas B.C."/>
            <person name="Malmstrom R."/>
            <person name="Stieglmeier M."/>
            <person name="Klingl A."/>
            <person name="Woyke T."/>
            <person name="Ryan C.M."/>
            <person name="Banfield J.F."/>
        </authorList>
    </citation>
    <scope>NUCLEOTIDE SEQUENCE [LARGE SCALE GENOMIC DNA]</scope>
    <source>
        <strain evidence="2">CG10_big_fil_rev_8_21_14_0_10_42_12</strain>
    </source>
</reference>
<dbReference type="Proteomes" id="UP000231333">
    <property type="component" value="Unassembled WGS sequence"/>
</dbReference>
<evidence type="ECO:0008006" key="4">
    <source>
        <dbReference type="Google" id="ProtNLM"/>
    </source>
</evidence>
<name>A0A2H0QVC4_9BACT</name>